<keyword evidence="1" id="KW-0175">Coiled coil</keyword>
<reference evidence="3" key="1">
    <citation type="journal article" date="2020" name="Stud. Mycol.">
        <title>101 Dothideomycetes genomes: a test case for predicting lifestyles and emergence of pathogens.</title>
        <authorList>
            <person name="Haridas S."/>
            <person name="Albert R."/>
            <person name="Binder M."/>
            <person name="Bloem J."/>
            <person name="Labutti K."/>
            <person name="Salamov A."/>
            <person name="Andreopoulos B."/>
            <person name="Baker S."/>
            <person name="Barry K."/>
            <person name="Bills G."/>
            <person name="Bluhm B."/>
            <person name="Cannon C."/>
            <person name="Castanera R."/>
            <person name="Culley D."/>
            <person name="Daum C."/>
            <person name="Ezra D."/>
            <person name="Gonzalez J."/>
            <person name="Henrissat B."/>
            <person name="Kuo A."/>
            <person name="Liang C."/>
            <person name="Lipzen A."/>
            <person name="Lutzoni F."/>
            <person name="Magnuson J."/>
            <person name="Mondo S."/>
            <person name="Nolan M."/>
            <person name="Ohm R."/>
            <person name="Pangilinan J."/>
            <person name="Park H.-J."/>
            <person name="Ramirez L."/>
            <person name="Alfaro M."/>
            <person name="Sun H."/>
            <person name="Tritt A."/>
            <person name="Yoshinaga Y."/>
            <person name="Zwiers L.-H."/>
            <person name="Turgeon B."/>
            <person name="Goodwin S."/>
            <person name="Spatafora J."/>
            <person name="Crous P."/>
            <person name="Grigoriev I."/>
        </authorList>
    </citation>
    <scope>NUCLEOTIDE SEQUENCE</scope>
    <source>
        <strain evidence="3">CBS 379.55</strain>
    </source>
</reference>
<sequence>MPKDYNSGAVFWSPNKVQEARDQLAKKEAEEEALRLQKDEKIKAREAKKAEKACMLEERWRTKAATKELRLQEQQLKKAQREEAKIARQVDEQLKNDIKKVKKGKQKVIASITIDQEDVVDDQASDVDKEPSLTRSRSGRQIHLPQRFCM</sequence>
<dbReference type="AlphaFoldDB" id="A0A6A6J9E0"/>
<feature type="coiled-coil region" evidence="1">
    <location>
        <begin position="17"/>
        <end position="96"/>
    </location>
</feature>
<dbReference type="Proteomes" id="UP000800097">
    <property type="component" value="Unassembled WGS sequence"/>
</dbReference>
<organism evidence="3 4">
    <name type="scientific">Westerdykella ornata</name>
    <dbReference type="NCBI Taxonomy" id="318751"/>
    <lineage>
        <taxon>Eukaryota</taxon>
        <taxon>Fungi</taxon>
        <taxon>Dikarya</taxon>
        <taxon>Ascomycota</taxon>
        <taxon>Pezizomycotina</taxon>
        <taxon>Dothideomycetes</taxon>
        <taxon>Pleosporomycetidae</taxon>
        <taxon>Pleosporales</taxon>
        <taxon>Sporormiaceae</taxon>
        <taxon>Westerdykella</taxon>
    </lineage>
</organism>
<evidence type="ECO:0000256" key="2">
    <source>
        <dbReference type="SAM" id="MobiDB-lite"/>
    </source>
</evidence>
<feature type="region of interest" description="Disordered" evidence="2">
    <location>
        <begin position="121"/>
        <end position="150"/>
    </location>
</feature>
<dbReference type="RefSeq" id="XP_033650426.1">
    <property type="nucleotide sequence ID" value="XM_033799964.1"/>
</dbReference>
<evidence type="ECO:0000256" key="1">
    <source>
        <dbReference type="SAM" id="Coils"/>
    </source>
</evidence>
<evidence type="ECO:0000313" key="3">
    <source>
        <dbReference type="EMBL" id="KAF2272887.1"/>
    </source>
</evidence>
<evidence type="ECO:0000313" key="4">
    <source>
        <dbReference type="Proteomes" id="UP000800097"/>
    </source>
</evidence>
<keyword evidence="4" id="KW-1185">Reference proteome</keyword>
<name>A0A6A6J9E0_WESOR</name>
<protein>
    <submittedName>
        <fullName evidence="3">Uncharacterized protein</fullName>
    </submittedName>
</protein>
<gene>
    <name evidence="3" type="ORF">EI97DRAFT_445346</name>
</gene>
<dbReference type="EMBL" id="ML986515">
    <property type="protein sequence ID" value="KAF2272887.1"/>
    <property type="molecule type" value="Genomic_DNA"/>
</dbReference>
<dbReference type="GeneID" id="54553139"/>
<proteinExistence type="predicted"/>
<accession>A0A6A6J9E0</accession>